<feature type="region of interest" description="Disordered" evidence="1">
    <location>
        <begin position="700"/>
        <end position="742"/>
    </location>
</feature>
<protein>
    <submittedName>
        <fullName evidence="2">Uncharacterized protein</fullName>
    </submittedName>
</protein>
<feature type="region of interest" description="Disordered" evidence="1">
    <location>
        <begin position="767"/>
        <end position="846"/>
    </location>
</feature>
<feature type="region of interest" description="Disordered" evidence="1">
    <location>
        <begin position="885"/>
        <end position="1045"/>
    </location>
</feature>
<gene>
    <name evidence="2" type="ordered locus">MYSTI_04849</name>
</gene>
<feature type="compositionally biased region" description="Low complexity" evidence="1">
    <location>
        <begin position="714"/>
        <end position="731"/>
    </location>
</feature>
<dbReference type="Proteomes" id="UP000011131">
    <property type="component" value="Chromosome"/>
</dbReference>
<feature type="compositionally biased region" description="Basic residues" evidence="1">
    <location>
        <begin position="1029"/>
        <end position="1043"/>
    </location>
</feature>
<dbReference type="HOGENOM" id="CLU_007756_0_0_7"/>
<evidence type="ECO:0000313" key="3">
    <source>
        <dbReference type="Proteomes" id="UP000011131"/>
    </source>
</evidence>
<dbReference type="KEGG" id="msd:MYSTI_04849"/>
<dbReference type="EMBL" id="CP004025">
    <property type="protein sequence ID" value="AGC46138.1"/>
    <property type="molecule type" value="Genomic_DNA"/>
</dbReference>
<evidence type="ECO:0000313" key="2">
    <source>
        <dbReference type="EMBL" id="AGC46138.1"/>
    </source>
</evidence>
<dbReference type="PATRIC" id="fig|1278073.3.peg.4919"/>
<proteinExistence type="predicted"/>
<keyword evidence="3" id="KW-1185">Reference proteome</keyword>
<organism evidence="2 3">
    <name type="scientific">Myxococcus stipitatus (strain DSM 14675 / JCM 12634 / Mx s8)</name>
    <dbReference type="NCBI Taxonomy" id="1278073"/>
    <lineage>
        <taxon>Bacteria</taxon>
        <taxon>Pseudomonadati</taxon>
        <taxon>Myxococcota</taxon>
        <taxon>Myxococcia</taxon>
        <taxon>Myxococcales</taxon>
        <taxon>Cystobacterineae</taxon>
        <taxon>Myxococcaceae</taxon>
        <taxon>Myxococcus</taxon>
    </lineage>
</organism>
<feature type="compositionally biased region" description="Low complexity" evidence="1">
    <location>
        <begin position="885"/>
        <end position="898"/>
    </location>
</feature>
<reference evidence="2 3" key="1">
    <citation type="journal article" date="2013" name="Genome Announc.">
        <title>Complete genome sequence of Myxococcus stipitatus strain DSM 14675, a fruiting myxobacterium.</title>
        <authorList>
            <person name="Huntley S."/>
            <person name="Kneip S."/>
            <person name="Treuner-Lange A."/>
            <person name="Sogaard-Andersen L."/>
        </authorList>
    </citation>
    <scope>NUCLEOTIDE SEQUENCE [LARGE SCALE GENOMIC DNA]</scope>
    <source>
        <strain evidence="3">DSM 14675 / JCM 12634 / Mx s8</strain>
    </source>
</reference>
<dbReference type="eggNOG" id="ENOG5033FPG">
    <property type="taxonomic scope" value="Bacteria"/>
</dbReference>
<name>L7UDJ8_MYXSD</name>
<sequence>MHPSGEAAWPESLRSLYEGVASTSDAEAVAASVPRAESFAQWVSGASLEERNQAQLAAWARLAQGERGLAELMFLVGSCGELLWPYEVAPSGLLERLLSRQAAMLSSLRAAGELEVATRLLRETEATVSSVLTRIVKRHPDSLGALVGRVPCTFNGSVLRFMESVELDLKRVMATGAKAIGMLEQLRALLPATAEGGRDKLAEFIRSRASRIPWAEASEILAERLFSLATAPEGRGGMRGFLACYPNGRKEPEWCERAGVLLARTLEVGGSPAVVENLCELLGRFDSPPVDGLRGALGALVGSEFEATADLGPARFVVDHCLATLRKGEPGLVLTLVWLEERLFRASVRKGLTDAFERRKRIRTKLEPLAPAFAQLCWLAEECAELWPRLKADARPGMDELAAWRDEVAERVGRKPMLRKAAIEFFLWCAPDAASSEAELTVLSLVRTETDRRQIRKLKDHPSSRVRLRVRTLQRWFQGAGKEGPQAAAPTGAVAPASITEALRHLHQTRAVPMGGRTWLKDRDLEELAHGAVARVEADFSLRYPELFREDTVELVGTLLEGLREEMGRVKADLFTLLAQGQPPPLDFELTVRRGRGAEPEAQQVAAPGQEDLLRAVVAPSDDALVVDGGAGTLSASESETDVDAGERWELEQDVVSSTEVVADESPSGDSALTGDTWVRLDMGFSSVTSVDEAMANDVSLDEETSTRFDDGVDPSPSSDVGDDGASAFDGFSEEGPSQEFSVAADTGLPADASSVVAVTGDAMGSALDGGEATAPIDGSSPSTSESTAEDVPESQEALPEPFAPTSDDVAERHPPKQESPSADVEGHSQFCASTDGTVDEGNSRHSEMVGAVVPEGREEPSQVVVPTDGLAAEVVLVASAHELSPPDEAAPAAAVAEGRAEPSPFVVPTDGPATEVVLPESAHELSPPDEAAPASAVAEGRAEPSPFVVPTDGPATEVVLPESAPELDAAAERPPSVEASPPTTPEESAVDGGEVLPPLFAPTNSSGADARFPDEEPVDATPTPAPTRSRRGKGRGSRRRGSAHSVSGTEVAFILDANVDGFVRTERVSLVHVVKLVQRGEGQWEPHFRIGREHIDTMLARTESAFCLFLVPPVPRAECWLLPARLVRELMEAQRSLTSVPRDAVARAARSFSQWWLGDFASLWTGDTRPSLLAHASSHAPDAPDFVVRWSLHSGERPGRT</sequence>
<evidence type="ECO:0000256" key="1">
    <source>
        <dbReference type="SAM" id="MobiDB-lite"/>
    </source>
</evidence>
<accession>L7UDJ8</accession>
<dbReference type="AlphaFoldDB" id="L7UDJ8"/>
<dbReference type="STRING" id="1278073.MYSTI_04849"/>
<dbReference type="RefSeq" id="WP_015350394.1">
    <property type="nucleotide sequence ID" value="NC_020126.1"/>
</dbReference>